<feature type="region of interest" description="Disordered" evidence="4">
    <location>
        <begin position="5283"/>
        <end position="5314"/>
    </location>
</feature>
<dbReference type="Gene3D" id="1.10.1170.10">
    <property type="entry name" value="Inhibitor Of Apoptosis Protein (2mihbC-IAP-1), Chain A"/>
    <property type="match status" value="1"/>
</dbReference>
<evidence type="ECO:0000256" key="2">
    <source>
        <dbReference type="ARBA" id="ARBA00022786"/>
    </source>
</evidence>
<feature type="compositionally biased region" description="Polar residues" evidence="4">
    <location>
        <begin position="519"/>
        <end position="530"/>
    </location>
</feature>
<dbReference type="Pfam" id="PF00179">
    <property type="entry name" value="UQ_con"/>
    <property type="match status" value="1"/>
</dbReference>
<feature type="compositionally biased region" description="Basic and acidic residues" evidence="4">
    <location>
        <begin position="5297"/>
        <end position="5314"/>
    </location>
</feature>
<dbReference type="PANTHER" id="PTHR46116">
    <property type="entry name" value="(E3-INDEPENDENT) E2 UBIQUITIN-CONJUGATING ENZYME"/>
    <property type="match status" value="1"/>
</dbReference>
<dbReference type="SUPFAM" id="SSF57924">
    <property type="entry name" value="Inhibitor of apoptosis (IAP) repeat"/>
    <property type="match status" value="1"/>
</dbReference>
<reference evidence="6" key="1">
    <citation type="submission" date="2022-06" db="EMBL/GenBank/DDBJ databases">
        <authorList>
            <person name="Berger JAMES D."/>
            <person name="Berger JAMES D."/>
        </authorList>
    </citation>
    <scope>NUCLEOTIDE SEQUENCE [LARGE SCALE GENOMIC DNA]</scope>
</reference>
<sequence length="5799" mass="663780">MLASSHGTVRVYNAQTGSLEKETNLVTNLVDNCSRIFLSYFPSNERLVIARETEINARTHSNGSVLLHGFLDRRIQYKNEKISLEFYSNQGSVIELFIFTIESLYTDCGGLVVDTHNCPNPKWKTFTICDSYERLYSFFDKLQHSNSSKSVLLTTPLLKSILHRLTRAITDSDSVLFFTAMREPFTMQSEAHRRLTFTHWPHMDYQWITPSTLSEAGFYFPLKFPLDIVCCLECSVRLSSWEPTDEPWSEHIRHSPQCSFVSSPNSKSIPSTFSWSTETAQTHAISDDPIMVLTASTSTDFVTTSTVDGGITIWDLSYFNRRSLEFSLVDVLNASIVIANTSEMIIKSQLQVHSGCLLVSNCPTMKFINLPQPPKIHHLILGCCLPYSVFVKLHSCMQNMSATNKLENVKNNNSKKYQLCLIVIELCPLNSEQVMWIADSTFSSTTTTLSSPFFPKSIFPNQFNIDSIPTDLVKFLPLIGHDYTIEYEELGDIDDNDSDEKETDNDDYEDDFDEESSDKLNSVHTNNIMSDSVPKDNVPTSISTKLIENDFYAYIGLSSVVEEFVNLKAPTECHPTSSTNKLQLKKISALSSSNLSSSIKHIENQQFNMNETTSSIPCFDHSENKNGNSRCVENLPKLVGVIPLSVTANSTNNDIENPNFRVLQILPLPLQTMSFNSDNSAYSQGILVCCGLSRSLSHVEVHHETTADNQSIEDGDLFLFGYNENDCIQPNSVIDETPLFHMKLPNHYCPIQMDVVSNTNDLHVCSLNALYPPIKLQYECGQSCVAVKHTATATTTNNNNLMFTIDSPLTTTETNDLSFCCFILTVYNSLLQINVYKNLSCYAQLIISNPILSADEDNNNDEIFNGNIQFNTFTYCTGLDNICLSTINGEMYIYQLHNHELYKYDMNKQKRIHLYNSIISINQHCNVSSYKETEASFPISSHNSSISSSSSHSYLLNDLYAYCNCPLEQCFILHQLIKTVPIDSSIQVNFPDLIGWYEVDLSLPSLSSTIENKQQFTSDHRTIQTLSKLVTHYIQLKKESLKKSQFNNDNLDNIPLMLTCATLAVQLSLSSNISTHLWEFNTRNWCAYQSLIKQQVNKSNGTSIIKSIINNNDNNDNSKNILSEHVLEISLRRVYSISHFIFHSTLKQYEKVQNQSDVYITLLRKNISSNKPLHFIHNPSKTSTNTECNEFHRVSSVLDHSLVVHDLNAPFIDDEYDSTQSSEYKSQISDENVHFNNELLSNNLKIPGRVYHMPTESIISSERLRELNANIIAGPYLLSDFLTMNNRCSNIPMTSSELIKSRSRFFSVHIKIVDAKNETSSNLDCQSATAVESQQTPLLLSDIFAQIGLSVHQFNTTCCCYDHPAPPNIFVNEAPSSSSLSTNQLTIMNDIDNNDNDGNERTSLKSCKMHTILHERAQRLAILRSMKLHEDCFSFLSSTDGTCNHNSNDIYDKWRDLLTQNFYHHTSNFSSIILDVLNWVVLMYLHELELSCDIVANLLNLAANNYEMLIENVIVHGDRECVQLGTRLLFSLLKLEFIFLNYCSSNNSSYKKPIVFHVLRNCLSTDSKTTTENNNNSSKFIRWLLICQTSAGCETLFSLLDFIISYSFDECRRNSNDLKTKLLLQNNLMTLLNTVSLLHEDFNRLHSSYRLPICLGSPMLLNLPLYKWTYLGSECLQSTPEKLHNTNNNNNNNSSKYQKSFNSTIPSTSNINNNGISFNYENIKNCYPINKHIMNFNGIYTPKSYISFISDSIFNDTTTTDSEQYTQLKEKSNCFQGNDINNNNDSIDTTATTTNDNNDSNDTTYNHSLYLPSSNYSSNASFIHFSDIFTLMRSNFITNIDHSKNITNIILSDLQDWPFHGLLDVEPLKFPLDKLSIQLNDDCDIECVDFFTGEQLPINDNICYETKFNKSQIETNNKEHELTSAISHLMNSIEAYHLVISRMHPGAHRSVTFSTYSSSINFLTDLIIPINPCLQCITLEAILNDQSLKESIISTKLIAISTDISHTALVLRDIYPPIKFTQLRITIVGRLDCPFNKARIHLGSYFGQNGIWQQFIHPLIKTNSNDNNNNLIQYLESIVLSKTMKFISVQQCLINTLDQCDKNKKISNISSDSDNIQISSLYKQCYNLQYQLNWIDRTLNRLRKIYQPEKFREYKSQIHEMSNEQLRMNLYPDKVKYILEHCLLCLLSHANEIWSVIEPLPLLSPSTEVSPLDNEDYTFLNCVDKCCTTFLNDMIIHGNRSMQILTVGLIPMFIKINSILLSMNHTNHNYLYKFLKNSSIIKSNIHNNTRQQLLFWSILQRLIHTGMSQYLLDTTISILYDIWNSIDTNNNEKDPLNLEIFNNILLIIDTIIENGYSSLLTVHKSLNHFLTILNMHQLSSNGHISINGLLKWHYFHQIYNIKRCNAIYPYCQTINSKITNGIYNNDTISQYQLCAISYYRWHLEHLANLSTQYAANHDYHRQIIEKDLFPLGALFVRRIIDSQTSVLMRSCIPECIQQTNTYSSKSFLPLETYQIPQQRFLCMFGDDDESSIENSLIQLLQILINVTLKFLNDLLNLSSVNNSSTMSRESILFQNCFVICRLLGRICWHISGDRIRQYFIPDGNIYESELFKFLTNFCQRLNDQSSLLNDMIIECLCLTLNSECIPECPQTIKPDNYGNIESIDLQKSQNKSWPYPNNSVVNYHLQQTTDLLWHLLPSQLLTRAQSILVQPFNQHQINHIHTQKNRLNTCITTSSNNNGHFVLCEIFSECINLMLKDAKSIGQLDYNNDNKLQSVHDNLSDQHPYLINVLYLFCGIIGEPNFKPWKLTSNDKTSKKCQCYVKTNLQINIQLESLQNVLNLLENFVQLKQRTQTTDQHYLSSKSIEYLRNFYTLTIHFLAISSESSNLRLYILESSSFSLFLNTILTDYSLRNGINRSCTLALEVLFSWFAYSTVKLVNSDYHPFDKFCLDQLIGLFSKANTSTQIIEGPCDLQAVLLTAICSRIKSSNQTNTIDNDSDSVEHAIQTTITTCSMHTISNLPIDYLFQLVQILLNYLYDQLVKLNQQSPMNNDNNHRAYLLCFSCYTTIVDEEYESCHKNFTLWSTLASNHIRQRLISNPSTKNIDKDPNDQSSTPMNTSSSSSTTTTTTPLSNCSSLFIRQLTCCYLYGLCSTSGMYSQILSNKTYHNKCLALILGNLCRILTETFNNIHDKHKLRVFFIRNIKLFLSSLSFAHVNSPMSTMITLSCMINGWKTLKHFAQLIMNHFKPISICDWLFYCVIMVMQSLDSIDSSSSHSLSLPSTTESVLTFRTHLLQSLISPIPLNSCPLFLLLALCIESNLQLHNNNNNDYANILLNTFINDTCNRKSIRSSSSSIVCTSSSLDYTKLYTINASELGQALLQQSFNDNLPYYQQSSIFNFQYLINSLPIGLFGPIHLFKQSSLEFQKNLINFNYPNQQRLQKQSTNMDTTATTCQCVNLLHSNQQKQMKINSIQDTDHYDIIDKEKSYTSIINYQKSIIDFAPISFIYSDILDEQITSLCQTLSIMNCHNDNNNCENIIFPLYLGFSAYSFAPKTISGSNLMKDVNDCNNNTNNDNNNNNNNNNNDYSSNQIPEKFNLSEFIKTNFVFHNNKESLQIIVRLPLLIQLECVQLSVKNSLQSASPVIIEIELYRDLPGASRRTFISAHKSNKSSLSKLHTINFPPRLVSHVLIRLYHSQNYNKTLRVNILRLLGRHANDNRLFFTETCGNSCINANNLTGENSLNKIRPIVLLHLLHNEMLSQLLPNIFYSYQFINSLLHCLHTISSDKKLSMCTRQLIQMVTCHNQIFDMINYIYNLTSDDSSDNDNKRLHNEWFYSPISYINNEVDMFWKSCPSSAILCERILLGLLVNTDNAGRNSLANYILTKLLNGNNDDDDLTINYENVSFTNVSKSNQDIDNEFNSSYWYGPLASLTSTPNQRLFAWLCLHQDVGQSTRIEQIINWLSHFNESTIKQDILSHNHQLLNHWSQLILIFSSVLWSLSSGTTTGTMETDQCSNLWQKYVTIDFISSIFDLYTSIIKHYQMDLSMDDVDDDNNDTKNLIVEIKQFTKVLINLMCSLCTIQPNVISILLSKLLIIPTTSPLSNQYDKFLFNSQLKVFNSILSSDHIVYSIFSMNKPTNSTDPIISNNFFYNCCTWLSDYFFVMTTSESSSYSSNGSVLTMDSALRHLSILNYFMQSNQSTTLRLILGQFICEYLLPSLLFNFTAVLSSLFQSISLNNLFSNHHHHFDSSIYKVSQLQQAIITLYQTVKLSMTLSKSSKRFNSCQLSLESSKLKMNCLTDRLIETFKESFMKQNFKLSNFISELLLPQPLSLTPVPFKQTIAVFAVTSNHPHTSTDLPWPITGPPVVLNIQSSELLKSELVTFLCQEIHQSVSNINLDYSIHPSLSTALLLINIYHPPEYTGTNHYEFERNIFVKHLRLIIDHLLHPFSINRASSSTTTNNNSSININVSHPTEINTMNDFELCLIKHTPNIGHIISPIDWDNGIFLPKDYTDNWTMEQLNQFTDDHPLIINQCRLLCLLIRPCEHAKFVLHPPESVTKPSSSSLMKETNSISYYDYLLKNFQSSFINEFLKSGLLYFIANSIVHWRIPCLLKTTTPTTTTINTTTTTTNNNNNNNNNNWNQSMKQFHSYIISYFNKFYNYKLDNLIINNNNNNNNGTLNIPLHCIITYILVLRIPNYDSYLLNLIKSSMNIMELIMKYHSTLVYLPSYLIQLANDYGKDFCVTNYATYNLESSQLIHSNILPFQCLCYLYDSNNNGNNSNVHIDGHQSLWELRWIHLNSGVLQLILSFMYVLSHGSCLNLPERFDIDEVKAFIHSIQLDCSNNNTDKDNSLSQTIQSINEIYIHFIKPACIDFEHEVFPSITVSNQDNHKKCKQNTNDQSSSQSHFNSLHSSAVVVTSSGSISNQLNSNFWAKGTGFATTPTITETSSVTNDYSNNHHNNIQSKWIRSSNIQHEDQYAIVLCNVLSGFLSTFIQNPMYTDELYEFIIIYFIYKFNLIHFIINYLRNDSIIEIINHYLLYQAIIQLIRIISLCPRLHWLITFVQNDFNNNDHVTKCNNKLCNCFILQSFNSFQSYWHGIHLNDLFILNNWCNEVTIDDDDDDDSLLENLDPSCIAVLMKHILFYLSKYKEQLSKLGLIIEPSESGQPSKQITSKSNIELHPTNTTTRISSGCLIRRPSIRYRNIHKQHIGNLLKNIHCKNQNLCTSSQAFNTTDINYHFSTSKTYGLLQLKSGFYDQFDISDRNTNEMSSENKDKLYTLTESNVEVSCGNDDDNPDTASEDVHDNNSEEEKEQNEDRNAHCEVINDLTENANHSQYLTDPLINKENNLVNGEFHSHFQNDVLDDNAESTNHEFNNDGSSVCVNQEILIIFNELEATYKLLKLILKYQQSSVNKFPNDDYKTTLLEIQSAEYDNGNGKNGTLEIQTSSIDSKMLSTNTAYCTALKSIHFRTIKFFSAPVNNTVSSLVPHEYANLCAQHEGFILINGFNTKKLFTYVASTSTSEPNPDQSNKLSTVTATTTTSSRLKITPKNRSFHRLQRLAQEIVTLNTSLPLSESASIFICCEENHLCLLKALITGPPDTPYANGCFEFDIYAPPDYPNQPPLVEFCTTAKNTFRFNPNLYEDGKVCLSVLNTWHGSSEERWNPQTSSLLQVLVSIQSLIFVREPYFNEPGFECTMGTPRGIIVSYKYNARIRVATVRWAMINQLKHLPIGFEEVVLKHFLNRRSFIISQVEQWILEMRNHVQFKSVEIYVKELEDSLPILKTELNQLEERLIDWNKKHNQI</sequence>
<feature type="compositionally biased region" description="Low complexity" evidence="4">
    <location>
        <begin position="3111"/>
        <end position="3129"/>
    </location>
</feature>
<dbReference type="SUPFAM" id="SSF54495">
    <property type="entry name" value="UBC-like"/>
    <property type="match status" value="1"/>
</dbReference>
<dbReference type="GO" id="GO:0005634">
    <property type="term" value="C:nucleus"/>
    <property type="evidence" value="ECO:0007669"/>
    <property type="project" value="TreeGrafter"/>
</dbReference>
<dbReference type="GO" id="GO:0016740">
    <property type="term" value="F:transferase activity"/>
    <property type="evidence" value="ECO:0007669"/>
    <property type="project" value="UniProtKB-KW"/>
</dbReference>
<evidence type="ECO:0000313" key="6">
    <source>
        <dbReference type="Proteomes" id="UP000050792"/>
    </source>
</evidence>
<evidence type="ECO:0000256" key="4">
    <source>
        <dbReference type="SAM" id="MobiDB-lite"/>
    </source>
</evidence>
<feature type="compositionally biased region" description="Low complexity" evidence="4">
    <location>
        <begin position="3565"/>
        <end position="3584"/>
    </location>
</feature>
<dbReference type="SMART" id="SM00238">
    <property type="entry name" value="BIR"/>
    <property type="match status" value="1"/>
</dbReference>
<dbReference type="WBParaSite" id="SRDH1_43450.1">
    <property type="protein sequence ID" value="SRDH1_43450.1"/>
    <property type="gene ID" value="SRDH1_43450"/>
</dbReference>
<name>A0AA85FDI4_9TREM</name>
<dbReference type="Gene3D" id="3.10.110.10">
    <property type="entry name" value="Ubiquitin Conjugating Enzyme"/>
    <property type="match status" value="1"/>
</dbReference>
<dbReference type="SMART" id="SM00212">
    <property type="entry name" value="UBCc"/>
    <property type="match status" value="1"/>
</dbReference>
<organism evidence="6 7">
    <name type="scientific">Schistosoma rodhaini</name>
    <dbReference type="NCBI Taxonomy" id="6188"/>
    <lineage>
        <taxon>Eukaryota</taxon>
        <taxon>Metazoa</taxon>
        <taxon>Spiralia</taxon>
        <taxon>Lophotrochozoa</taxon>
        <taxon>Platyhelminthes</taxon>
        <taxon>Trematoda</taxon>
        <taxon>Digenea</taxon>
        <taxon>Strigeidida</taxon>
        <taxon>Schistosomatoidea</taxon>
        <taxon>Schistosomatidae</taxon>
        <taxon>Schistosoma</taxon>
    </lineage>
</organism>
<evidence type="ECO:0000259" key="5">
    <source>
        <dbReference type="PROSITE" id="PS50127"/>
    </source>
</evidence>
<feature type="compositionally biased region" description="Acidic residues" evidence="4">
    <location>
        <begin position="490"/>
        <end position="516"/>
    </location>
</feature>
<keyword evidence="3" id="KW-0175">Coiled coil</keyword>
<feature type="compositionally biased region" description="Low complexity" evidence="4">
    <location>
        <begin position="1778"/>
        <end position="1801"/>
    </location>
</feature>
<proteinExistence type="predicted"/>
<dbReference type="PROSITE" id="PS50143">
    <property type="entry name" value="BIR_REPEAT_2"/>
    <property type="match status" value="1"/>
</dbReference>
<dbReference type="InterPro" id="IPR016135">
    <property type="entry name" value="UBQ-conjugating_enzyme/RWD"/>
</dbReference>
<feature type="region of interest" description="Disordered" evidence="4">
    <location>
        <begin position="3097"/>
        <end position="3129"/>
    </location>
</feature>
<evidence type="ECO:0000256" key="3">
    <source>
        <dbReference type="SAM" id="Coils"/>
    </source>
</evidence>
<dbReference type="PANTHER" id="PTHR46116:SF39">
    <property type="entry name" value="BACULOVIRAL IAP REPEAT-CONTAINING PROTEIN 6"/>
    <property type="match status" value="1"/>
</dbReference>
<feature type="domain" description="UBC core" evidence="5">
    <location>
        <begin position="5551"/>
        <end position="5718"/>
    </location>
</feature>
<feature type="region of interest" description="Disordered" evidence="4">
    <location>
        <begin position="490"/>
        <end position="532"/>
    </location>
</feature>
<protein>
    <recommendedName>
        <fullName evidence="5">UBC core domain-containing protein</fullName>
    </recommendedName>
</protein>
<dbReference type="CDD" id="cd00022">
    <property type="entry name" value="BIR"/>
    <property type="match status" value="1"/>
</dbReference>
<feature type="compositionally biased region" description="Acidic residues" evidence="4">
    <location>
        <begin position="5287"/>
        <end position="5296"/>
    </location>
</feature>
<feature type="region of interest" description="Disordered" evidence="4">
    <location>
        <begin position="1777"/>
        <end position="1801"/>
    </location>
</feature>
<dbReference type="GO" id="GO:0043066">
    <property type="term" value="P:negative regulation of apoptotic process"/>
    <property type="evidence" value="ECO:0007669"/>
    <property type="project" value="TreeGrafter"/>
</dbReference>
<feature type="region of interest" description="Disordered" evidence="4">
    <location>
        <begin position="3565"/>
        <end position="3587"/>
    </location>
</feature>
<reference evidence="7" key="2">
    <citation type="submission" date="2023-11" db="UniProtKB">
        <authorList>
            <consortium name="WormBaseParasite"/>
        </authorList>
    </citation>
    <scope>IDENTIFICATION</scope>
</reference>
<dbReference type="PROSITE" id="PS50127">
    <property type="entry name" value="UBC_2"/>
    <property type="match status" value="1"/>
</dbReference>
<dbReference type="Pfam" id="PF00653">
    <property type="entry name" value="BIR"/>
    <property type="match status" value="1"/>
</dbReference>
<accession>A0AA85FDI4</accession>
<feature type="coiled-coil region" evidence="3">
    <location>
        <begin position="5768"/>
        <end position="5795"/>
    </location>
</feature>
<dbReference type="InterPro" id="IPR000608">
    <property type="entry name" value="UBC"/>
</dbReference>
<dbReference type="CDD" id="cd23810">
    <property type="entry name" value="UBCc_BIRC6"/>
    <property type="match status" value="1"/>
</dbReference>
<evidence type="ECO:0000256" key="1">
    <source>
        <dbReference type="ARBA" id="ARBA00022679"/>
    </source>
</evidence>
<keyword evidence="1" id="KW-0808">Transferase</keyword>
<dbReference type="GO" id="GO:0004869">
    <property type="term" value="F:cysteine-type endopeptidase inhibitor activity"/>
    <property type="evidence" value="ECO:0007669"/>
    <property type="project" value="TreeGrafter"/>
</dbReference>
<keyword evidence="6" id="KW-1185">Reference proteome</keyword>
<keyword evidence="2" id="KW-0833">Ubl conjugation pathway</keyword>
<dbReference type="Proteomes" id="UP000050792">
    <property type="component" value="Unassembled WGS sequence"/>
</dbReference>
<evidence type="ECO:0000313" key="7">
    <source>
        <dbReference type="WBParaSite" id="SRDH1_43450.1"/>
    </source>
</evidence>
<dbReference type="InterPro" id="IPR001370">
    <property type="entry name" value="BIR_rpt"/>
</dbReference>